<evidence type="ECO:0000313" key="1">
    <source>
        <dbReference type="EMBL" id="HFM99340.1"/>
    </source>
</evidence>
<dbReference type="SUPFAM" id="SSF52833">
    <property type="entry name" value="Thioredoxin-like"/>
    <property type="match status" value="1"/>
</dbReference>
<organism evidence="1">
    <name type="scientific">Oscillatoriales cyanobacterium SpSt-418</name>
    <dbReference type="NCBI Taxonomy" id="2282169"/>
    <lineage>
        <taxon>Bacteria</taxon>
        <taxon>Bacillati</taxon>
        <taxon>Cyanobacteriota</taxon>
        <taxon>Cyanophyceae</taxon>
        <taxon>Oscillatoriophycideae</taxon>
        <taxon>Oscillatoriales</taxon>
    </lineage>
</organism>
<comment type="caution">
    <text evidence="1">The sequence shown here is derived from an EMBL/GenBank/DDBJ whole genome shotgun (WGS) entry which is preliminary data.</text>
</comment>
<dbReference type="InterPro" id="IPR036249">
    <property type="entry name" value="Thioredoxin-like_sf"/>
</dbReference>
<dbReference type="Pfam" id="PF01257">
    <property type="entry name" value="2Fe-2S_thioredx"/>
    <property type="match status" value="1"/>
</dbReference>
<dbReference type="Gene3D" id="3.40.30.10">
    <property type="entry name" value="Glutaredoxin"/>
    <property type="match status" value="1"/>
</dbReference>
<sequence>MKKIFLETKMSHSDCHHSLQFNFEGQFLGFVVRAGKLKHLRLMVLSEELQIKIPKVLRDSVSHSLQPGEMIGVMGVSKFNRRTHKLKLKATQVTLLSNSATSSMVPVPISNTPSVSGKTKVKPKVKVLVCQKSGCLKKGGKGLLQQLEQILRDRNLDSHVKVQSTGCLKHCSSAPNVVMIPGNHRYTKVSSKAVPKIVEGVAQKLEIYS</sequence>
<protein>
    <submittedName>
        <fullName evidence="1">(2Fe-2S) ferredoxin domain-containing protein</fullName>
    </submittedName>
</protein>
<accession>A0A7C3PJ55</accession>
<dbReference type="AlphaFoldDB" id="A0A7C3PJ55"/>
<gene>
    <name evidence="1" type="ORF">ENR64_16585</name>
</gene>
<dbReference type="CDD" id="cd02980">
    <property type="entry name" value="TRX_Fd_family"/>
    <property type="match status" value="1"/>
</dbReference>
<name>A0A7C3PJ55_9CYAN</name>
<dbReference type="EMBL" id="DSRU01000238">
    <property type="protein sequence ID" value="HFM99340.1"/>
    <property type="molecule type" value="Genomic_DNA"/>
</dbReference>
<proteinExistence type="predicted"/>
<reference evidence="1" key="1">
    <citation type="journal article" date="2020" name="mSystems">
        <title>Genome- and Community-Level Interaction Insights into Carbon Utilization and Element Cycling Functions of Hydrothermarchaeota in Hydrothermal Sediment.</title>
        <authorList>
            <person name="Zhou Z."/>
            <person name="Liu Y."/>
            <person name="Xu W."/>
            <person name="Pan J."/>
            <person name="Luo Z.H."/>
            <person name="Li M."/>
        </authorList>
    </citation>
    <scope>NUCLEOTIDE SEQUENCE [LARGE SCALE GENOMIC DNA]</scope>
    <source>
        <strain evidence="1">SpSt-418</strain>
    </source>
</reference>